<dbReference type="SUPFAM" id="SSF56112">
    <property type="entry name" value="Protein kinase-like (PK-like)"/>
    <property type="match status" value="1"/>
</dbReference>
<dbReference type="InterPro" id="IPR006748">
    <property type="entry name" value="NH2Glyco/OHUrea_AB-resist_kin"/>
</dbReference>
<dbReference type="RefSeq" id="WP_345716105.1">
    <property type="nucleotide sequence ID" value="NZ_BAABFP010000004.1"/>
</dbReference>
<sequence>MDETVGDAELLARATALAGRWQVRLGEPYERGWGGRVYRAWTPDGVPAALKVSVADREGALQSAALATLDGRGAVRLLASTPDGAGMLLERCEPGHPLSSAGGQVALDVLVGLLPRTWVSTDRPFTTLRDEAAHWFDQLEPMWERTGRGVDRRLVDAAAELLRWLPGSQGPQVLVNQDLHGDNVLAAEREPWLVIDPLPLVGEREFAVAPIVRSAELGHSARDVRYRLDRLVGELGLDADRARGWSIVQTIAWCTEDGAVLPGHIDVATWLLDRLP</sequence>
<reference evidence="2" key="1">
    <citation type="journal article" date="2019" name="Int. J. Syst. Evol. Microbiol.">
        <title>The Global Catalogue of Microorganisms (GCM) 10K type strain sequencing project: providing services to taxonomists for standard genome sequencing and annotation.</title>
        <authorList>
            <consortium name="The Broad Institute Genomics Platform"/>
            <consortium name="The Broad Institute Genome Sequencing Center for Infectious Disease"/>
            <person name="Wu L."/>
            <person name="Ma J."/>
        </authorList>
    </citation>
    <scope>NUCLEOTIDE SEQUENCE [LARGE SCALE GENOMIC DNA]</scope>
    <source>
        <strain evidence="2">KACC 14249</strain>
    </source>
</reference>
<organism evidence="1 2">
    <name type="scientific">Angustibacter luteus</name>
    <dbReference type="NCBI Taxonomy" id="658456"/>
    <lineage>
        <taxon>Bacteria</taxon>
        <taxon>Bacillati</taxon>
        <taxon>Actinomycetota</taxon>
        <taxon>Actinomycetes</taxon>
        <taxon>Kineosporiales</taxon>
        <taxon>Kineosporiaceae</taxon>
    </lineage>
</organism>
<protein>
    <submittedName>
        <fullName evidence="1">Aminoglycoside phosphotransferase family protein</fullName>
    </submittedName>
</protein>
<evidence type="ECO:0000313" key="1">
    <source>
        <dbReference type="EMBL" id="MFC6007301.1"/>
    </source>
</evidence>
<dbReference type="EMBL" id="JBHSRD010000003">
    <property type="protein sequence ID" value="MFC6007301.1"/>
    <property type="molecule type" value="Genomic_DNA"/>
</dbReference>
<dbReference type="InterPro" id="IPR011009">
    <property type="entry name" value="Kinase-like_dom_sf"/>
</dbReference>
<name>A0ABW1JD88_9ACTN</name>
<dbReference type="Proteomes" id="UP001596189">
    <property type="component" value="Unassembled WGS sequence"/>
</dbReference>
<dbReference type="Pfam" id="PF04655">
    <property type="entry name" value="APH_6_hur"/>
    <property type="match status" value="1"/>
</dbReference>
<keyword evidence="2" id="KW-1185">Reference proteome</keyword>
<proteinExistence type="predicted"/>
<comment type="caution">
    <text evidence="1">The sequence shown here is derived from an EMBL/GenBank/DDBJ whole genome shotgun (WGS) entry which is preliminary data.</text>
</comment>
<evidence type="ECO:0000313" key="2">
    <source>
        <dbReference type="Proteomes" id="UP001596189"/>
    </source>
</evidence>
<gene>
    <name evidence="1" type="ORF">ACFQDO_09190</name>
</gene>
<accession>A0ABW1JD88</accession>